<dbReference type="InParanoid" id="A0A212FEJ1"/>
<gene>
    <name evidence="1" type="ORF">KGM_205697</name>
</gene>
<accession>A0A212FEJ1</accession>
<dbReference type="EMBL" id="AGBW02008930">
    <property type="protein sequence ID" value="OWR52154.1"/>
    <property type="molecule type" value="Genomic_DNA"/>
</dbReference>
<name>A0A212FEJ1_DANPL</name>
<proteinExistence type="predicted"/>
<protein>
    <submittedName>
        <fullName evidence="1">Uncharacterized protein</fullName>
    </submittedName>
</protein>
<comment type="caution">
    <text evidence="1">The sequence shown here is derived from an EMBL/GenBank/DDBJ whole genome shotgun (WGS) entry which is preliminary data.</text>
</comment>
<dbReference type="AlphaFoldDB" id="A0A212FEJ1"/>
<keyword evidence="2" id="KW-1185">Reference proteome</keyword>
<reference evidence="1 2" key="1">
    <citation type="journal article" date="2011" name="Cell">
        <title>The monarch butterfly genome yields insights into long-distance migration.</title>
        <authorList>
            <person name="Zhan S."/>
            <person name="Merlin C."/>
            <person name="Boore J.L."/>
            <person name="Reppert S.M."/>
        </authorList>
    </citation>
    <scope>NUCLEOTIDE SEQUENCE [LARGE SCALE GENOMIC DNA]</scope>
    <source>
        <strain evidence="1">F-2</strain>
    </source>
</reference>
<sequence>MAPDDQTHVQPPRDASCCGMRHGRPRTLTLVQSNDSLAAGNYFLMFVSLSPLYGSFSASESDKERKQLYSKVAATSLGVVRTVDISSGGRFDIFIYLVIAMRRRVAGSAYLCISRYYFGIMAKRNGLGRNARATGIARRRMFSERVGGGRASRTIVNSDGGHSEAAIRTC</sequence>
<organism evidence="1 2">
    <name type="scientific">Danaus plexippus plexippus</name>
    <dbReference type="NCBI Taxonomy" id="278856"/>
    <lineage>
        <taxon>Eukaryota</taxon>
        <taxon>Metazoa</taxon>
        <taxon>Ecdysozoa</taxon>
        <taxon>Arthropoda</taxon>
        <taxon>Hexapoda</taxon>
        <taxon>Insecta</taxon>
        <taxon>Pterygota</taxon>
        <taxon>Neoptera</taxon>
        <taxon>Endopterygota</taxon>
        <taxon>Lepidoptera</taxon>
        <taxon>Glossata</taxon>
        <taxon>Ditrysia</taxon>
        <taxon>Papilionoidea</taxon>
        <taxon>Nymphalidae</taxon>
        <taxon>Danainae</taxon>
        <taxon>Danaini</taxon>
        <taxon>Danaina</taxon>
        <taxon>Danaus</taxon>
        <taxon>Danaus</taxon>
    </lineage>
</organism>
<evidence type="ECO:0000313" key="1">
    <source>
        <dbReference type="EMBL" id="OWR52154.1"/>
    </source>
</evidence>
<evidence type="ECO:0000313" key="2">
    <source>
        <dbReference type="Proteomes" id="UP000007151"/>
    </source>
</evidence>
<dbReference type="Proteomes" id="UP000007151">
    <property type="component" value="Unassembled WGS sequence"/>
</dbReference>
<dbReference type="KEGG" id="dpl:KGM_205697"/>